<keyword evidence="1" id="KW-0472">Membrane</keyword>
<proteinExistence type="predicted"/>
<dbReference type="RefSeq" id="WP_019278316.1">
    <property type="nucleotide sequence ID" value="NZ_LGVO01000008.1"/>
</dbReference>
<keyword evidence="1" id="KW-1133">Transmembrane helix</keyword>
<protein>
    <submittedName>
        <fullName evidence="2">Uncharacterized protein</fullName>
    </submittedName>
</protein>
<feature type="transmembrane region" description="Helical" evidence="1">
    <location>
        <begin position="54"/>
        <end position="76"/>
    </location>
</feature>
<organism evidence="2 3">
    <name type="scientific">Clostridium botulinum</name>
    <dbReference type="NCBI Taxonomy" id="1491"/>
    <lineage>
        <taxon>Bacteria</taxon>
        <taxon>Bacillati</taxon>
        <taxon>Bacillota</taxon>
        <taxon>Clostridia</taxon>
        <taxon>Eubacteriales</taxon>
        <taxon>Clostridiaceae</taxon>
        <taxon>Clostridium</taxon>
    </lineage>
</organism>
<evidence type="ECO:0000313" key="3">
    <source>
        <dbReference type="Proteomes" id="UP000037540"/>
    </source>
</evidence>
<comment type="caution">
    <text evidence="2">The sequence shown here is derived from an EMBL/GenBank/DDBJ whole genome shotgun (WGS) entry which is preliminary data.</text>
</comment>
<dbReference type="AlphaFoldDB" id="A0A9Q1UYF6"/>
<dbReference type="OrthoDB" id="10011788at2"/>
<feature type="transmembrane region" description="Helical" evidence="1">
    <location>
        <begin position="113"/>
        <end position="133"/>
    </location>
</feature>
<evidence type="ECO:0000256" key="1">
    <source>
        <dbReference type="SAM" id="Phobius"/>
    </source>
</evidence>
<name>A0A9Q1UYF6_CLOBO</name>
<dbReference type="EMBL" id="LGVR01000034">
    <property type="protein sequence ID" value="KOA87866.1"/>
    <property type="molecule type" value="Genomic_DNA"/>
</dbReference>
<reference evidence="2 3" key="1">
    <citation type="submission" date="2015-07" db="EMBL/GenBank/DDBJ databases">
        <title>Draft genome sequences of 17 French Clostridium botulinum group III.</title>
        <authorList>
            <person name="Woudstra C."/>
            <person name="Le Marechal C."/>
            <person name="Souillard R."/>
            <person name="Bayon-Auboyer M.-H."/>
            <person name="Dessouter D."/>
            <person name="Fach P."/>
        </authorList>
    </citation>
    <scope>NUCLEOTIDE SEQUENCE [LARGE SCALE GENOMIC DNA]</scope>
    <source>
        <strain evidence="2 3">12LNRI-CD</strain>
    </source>
</reference>
<accession>A0A9Q1UYF6</accession>
<feature type="transmembrane region" description="Helical" evidence="1">
    <location>
        <begin position="83"/>
        <end position="101"/>
    </location>
</feature>
<keyword evidence="1" id="KW-0812">Transmembrane</keyword>
<sequence length="143" mass="16308">MKYYFKKGIQLLFISSIYILFCCYSEINIFISLGFLTLWFYWGYHNSLGFKGGLIVGILGSIFGIVSSLLSLILLLNSPDGSPMWIIVPWSMPLLPLYYIIPNIKLFSILGDYIMYLSVLIVILLTGLGGYFSKSKLNEKIHR</sequence>
<dbReference type="Proteomes" id="UP000037540">
    <property type="component" value="Unassembled WGS sequence"/>
</dbReference>
<feature type="transmembrane region" description="Helical" evidence="1">
    <location>
        <begin position="12"/>
        <end position="42"/>
    </location>
</feature>
<gene>
    <name evidence="2" type="ORF">ADU74_06970</name>
</gene>
<evidence type="ECO:0000313" key="2">
    <source>
        <dbReference type="EMBL" id="KOA87866.1"/>
    </source>
</evidence>